<comment type="caution">
    <text evidence="7">The sequence shown here is derived from an EMBL/GenBank/DDBJ whole genome shotgun (WGS) entry which is preliminary data.</text>
</comment>
<dbReference type="RefSeq" id="WP_164358833.1">
    <property type="nucleotide sequence ID" value="NZ_JAAGME010001421.1"/>
</dbReference>
<dbReference type="InterPro" id="IPR011527">
    <property type="entry name" value="ABC1_TM_dom"/>
</dbReference>
<evidence type="ECO:0000259" key="6">
    <source>
        <dbReference type="PROSITE" id="PS50929"/>
    </source>
</evidence>
<evidence type="ECO:0000256" key="4">
    <source>
        <dbReference type="ARBA" id="ARBA00023136"/>
    </source>
</evidence>
<feature type="transmembrane region" description="Helical" evidence="5">
    <location>
        <begin position="12"/>
        <end position="34"/>
    </location>
</feature>
<dbReference type="Proteomes" id="UP000471648">
    <property type="component" value="Unassembled WGS sequence"/>
</dbReference>
<evidence type="ECO:0000313" key="8">
    <source>
        <dbReference type="Proteomes" id="UP000471648"/>
    </source>
</evidence>
<dbReference type="SUPFAM" id="SSF90123">
    <property type="entry name" value="ABC transporter transmembrane region"/>
    <property type="match status" value="1"/>
</dbReference>
<proteinExistence type="predicted"/>
<feature type="non-terminal residue" evidence="7">
    <location>
        <position position="1"/>
    </location>
</feature>
<keyword evidence="4 5" id="KW-0472">Membrane</keyword>
<evidence type="ECO:0000256" key="5">
    <source>
        <dbReference type="SAM" id="Phobius"/>
    </source>
</evidence>
<keyword evidence="7" id="KW-0547">Nucleotide-binding</keyword>
<comment type="subcellular location">
    <subcellularLocation>
        <location evidence="1">Cell membrane</location>
        <topology evidence="1">Multi-pass membrane protein</topology>
    </subcellularLocation>
</comment>
<gene>
    <name evidence="7" type="ORF">G3I39_33650</name>
</gene>
<dbReference type="PROSITE" id="PS50929">
    <property type="entry name" value="ABC_TM1F"/>
    <property type="match status" value="1"/>
</dbReference>
<dbReference type="Pfam" id="PF00664">
    <property type="entry name" value="ABC_membrane"/>
    <property type="match status" value="1"/>
</dbReference>
<keyword evidence="3 5" id="KW-1133">Transmembrane helix</keyword>
<dbReference type="Gene3D" id="1.20.1560.10">
    <property type="entry name" value="ABC transporter type 1, transmembrane domain"/>
    <property type="match status" value="1"/>
</dbReference>
<feature type="non-terminal residue" evidence="7">
    <location>
        <position position="99"/>
    </location>
</feature>
<evidence type="ECO:0000256" key="2">
    <source>
        <dbReference type="ARBA" id="ARBA00022692"/>
    </source>
</evidence>
<dbReference type="AlphaFoldDB" id="A0A6N9VHZ3"/>
<evidence type="ECO:0000256" key="1">
    <source>
        <dbReference type="ARBA" id="ARBA00004651"/>
    </source>
</evidence>
<organism evidence="7 8">
    <name type="scientific">Streptomyces microflavus</name>
    <name type="common">Streptomyces lipmanii</name>
    <dbReference type="NCBI Taxonomy" id="1919"/>
    <lineage>
        <taxon>Bacteria</taxon>
        <taxon>Bacillati</taxon>
        <taxon>Actinomycetota</taxon>
        <taxon>Actinomycetes</taxon>
        <taxon>Kitasatosporales</taxon>
        <taxon>Streptomycetaceae</taxon>
        <taxon>Streptomyces</taxon>
    </lineage>
</organism>
<accession>A0A6N9VHZ3</accession>
<sequence length="99" mass="11107">GVIMALGQDVPLSGVLLAVLPVMGLSVGLVVWRLRPLFRSMQKRLDTVNRVLREQITGNRVIRAFVRDRYETERFGRANTELTDVSLGTGRLLALMFPL</sequence>
<feature type="domain" description="ABC transmembrane type-1" evidence="6">
    <location>
        <begin position="1"/>
        <end position="99"/>
    </location>
</feature>
<reference evidence="7 8" key="1">
    <citation type="submission" date="2020-01" db="EMBL/GenBank/DDBJ databases">
        <title>Insect and environment-associated Actinomycetes.</title>
        <authorList>
            <person name="Currrie C."/>
            <person name="Chevrette M."/>
            <person name="Carlson C."/>
            <person name="Stubbendieck R."/>
            <person name="Wendt-Pienkowski E."/>
        </authorList>
    </citation>
    <scope>NUCLEOTIDE SEQUENCE [LARGE SCALE GENOMIC DNA]</scope>
    <source>
        <strain evidence="7 8">SID14438</strain>
    </source>
</reference>
<dbReference type="GO" id="GO:0005886">
    <property type="term" value="C:plasma membrane"/>
    <property type="evidence" value="ECO:0007669"/>
    <property type="project" value="UniProtKB-SubCell"/>
</dbReference>
<dbReference type="InterPro" id="IPR036640">
    <property type="entry name" value="ABC1_TM_sf"/>
</dbReference>
<dbReference type="EMBL" id="JAAGME010001421">
    <property type="protein sequence ID" value="NEB71977.1"/>
    <property type="molecule type" value="Genomic_DNA"/>
</dbReference>
<keyword evidence="7" id="KW-0067">ATP-binding</keyword>
<keyword evidence="2 5" id="KW-0812">Transmembrane</keyword>
<dbReference type="GO" id="GO:0005524">
    <property type="term" value="F:ATP binding"/>
    <property type="evidence" value="ECO:0007669"/>
    <property type="project" value="UniProtKB-KW"/>
</dbReference>
<name>A0A6N9VHZ3_STRMI</name>
<evidence type="ECO:0000256" key="3">
    <source>
        <dbReference type="ARBA" id="ARBA00022989"/>
    </source>
</evidence>
<evidence type="ECO:0000313" key="7">
    <source>
        <dbReference type="EMBL" id="NEB71977.1"/>
    </source>
</evidence>
<protein>
    <submittedName>
        <fullName evidence="7">ABC transporter ATP-binding protein</fullName>
    </submittedName>
</protein>
<dbReference type="GO" id="GO:0140359">
    <property type="term" value="F:ABC-type transporter activity"/>
    <property type="evidence" value="ECO:0007669"/>
    <property type="project" value="InterPro"/>
</dbReference>